<sequence>MPAANCLTPEQVKKLQKSLKEEPNGEIRERILMLLLLNDGKTQAKIAQFIGCSINTVCHWCIHGNPDNLESLKDKRMEGNNKKATEEYVNLLLETLSKEPTELGYEFGRWTGHRLATYLHEITGIQLSGSQIRRILAKKKYVYIWGKYSLESKRDEEERKEFKKKLSEYLRIEKETPELLQVWFWDESGFSLRVIRRKNWCKKGKRKQIRGDRRNGRVNVMGGIRYSDKKRFVEFLKTSNSESFYNVLQVFYQELIQEWCDSGKSAHDFSEKGPKIIIILDNASFHKKAEFIQKIGENMPNIQLEFLPKYSPDYNLIELVWHSAKEYIAHRLFTSIEDLEVLLHKLLNEGELIIRWSRKLKNKGNAVIPI</sequence>
<dbReference type="NCBIfam" id="NF033545">
    <property type="entry name" value="transpos_IS630"/>
    <property type="match status" value="1"/>
</dbReference>
<feature type="domain" description="Tc1-like transposase DDE" evidence="1">
    <location>
        <begin position="181"/>
        <end position="339"/>
    </location>
</feature>
<dbReference type="EMBL" id="CP003607">
    <property type="protein sequence ID" value="AFY85284.1"/>
    <property type="molecule type" value="Genomic_DNA"/>
</dbReference>
<evidence type="ECO:0000313" key="4">
    <source>
        <dbReference type="EMBL" id="AFY81819.1"/>
    </source>
</evidence>
<dbReference type="GO" id="GO:0003676">
    <property type="term" value="F:nucleic acid binding"/>
    <property type="evidence" value="ECO:0007669"/>
    <property type="project" value="InterPro"/>
</dbReference>
<dbReference type="KEGG" id="oac:Oscil6304_0966"/>
<dbReference type="Pfam" id="PF13358">
    <property type="entry name" value="DDE_3"/>
    <property type="match status" value="1"/>
</dbReference>
<dbReference type="EMBL" id="CP003607">
    <property type="protein sequence ID" value="AFY80695.1"/>
    <property type="molecule type" value="Genomic_DNA"/>
</dbReference>
<dbReference type="STRING" id="56110.Oscil6304_0966"/>
<evidence type="ECO:0000313" key="3">
    <source>
        <dbReference type="EMBL" id="AFY80695.1"/>
    </source>
</evidence>
<dbReference type="AlphaFoldDB" id="K9TDT6"/>
<dbReference type="HOGENOM" id="CLU_841494_0_0_3"/>
<reference evidence="3 6" key="1">
    <citation type="submission" date="2012-06" db="EMBL/GenBank/DDBJ databases">
        <title>Finished chromosome of genome of Oscillatoria acuminata PCC 6304.</title>
        <authorList>
            <consortium name="US DOE Joint Genome Institute"/>
            <person name="Gugger M."/>
            <person name="Coursin T."/>
            <person name="Rippka R."/>
            <person name="Tandeau De Marsac N."/>
            <person name="Huntemann M."/>
            <person name="Wei C.-L."/>
            <person name="Han J."/>
            <person name="Detter J.C."/>
            <person name="Han C."/>
            <person name="Tapia R."/>
            <person name="Davenport K."/>
            <person name="Daligault H."/>
            <person name="Erkkila T."/>
            <person name="Gu W."/>
            <person name="Munk A.C.C."/>
            <person name="Teshima H."/>
            <person name="Xu Y."/>
            <person name="Chain P."/>
            <person name="Chen A."/>
            <person name="Krypides N."/>
            <person name="Mavromatis K."/>
            <person name="Markowitz V."/>
            <person name="Szeto E."/>
            <person name="Ivanova N."/>
            <person name="Mikhailova N."/>
            <person name="Ovchinnikova G."/>
            <person name="Pagani I."/>
            <person name="Pati A."/>
            <person name="Goodwin L."/>
            <person name="Peters L."/>
            <person name="Pitluck S."/>
            <person name="Woyke T."/>
            <person name="Kerfeld C."/>
        </authorList>
    </citation>
    <scope>NUCLEOTIDE SEQUENCE [LARGE SCALE GENOMIC DNA]</scope>
    <source>
        <strain evidence="3 6">PCC 6304</strain>
    </source>
</reference>
<evidence type="ECO:0000313" key="6">
    <source>
        <dbReference type="Proteomes" id="UP000010367"/>
    </source>
</evidence>
<dbReference type="Gene3D" id="3.30.420.10">
    <property type="entry name" value="Ribonuclease H-like superfamily/Ribonuclease H"/>
    <property type="match status" value="1"/>
</dbReference>
<evidence type="ECO:0000313" key="5">
    <source>
        <dbReference type="EMBL" id="AFY85284.1"/>
    </source>
</evidence>
<dbReference type="Proteomes" id="UP000010367">
    <property type="component" value="Chromosome"/>
</dbReference>
<dbReference type="KEGG" id="oac:Oscil6304_2170"/>
<feature type="domain" description="Winged helix-turn helix" evidence="2">
    <location>
        <begin position="106"/>
        <end position="165"/>
    </location>
</feature>
<dbReference type="Pfam" id="PF13384">
    <property type="entry name" value="HTH_23"/>
    <property type="match status" value="1"/>
</dbReference>
<dbReference type="InterPro" id="IPR047655">
    <property type="entry name" value="Transpos_IS630-like"/>
</dbReference>
<keyword evidence="6" id="KW-1185">Reference proteome</keyword>
<evidence type="ECO:0000259" key="1">
    <source>
        <dbReference type="Pfam" id="PF13358"/>
    </source>
</evidence>
<dbReference type="SUPFAM" id="SSF46689">
    <property type="entry name" value="Homeodomain-like"/>
    <property type="match status" value="1"/>
</dbReference>
<accession>K9TDT6</accession>
<protein>
    <submittedName>
        <fullName evidence="3">Transposase</fullName>
    </submittedName>
</protein>
<dbReference type="InterPro" id="IPR009057">
    <property type="entry name" value="Homeodomain-like_sf"/>
</dbReference>
<dbReference type="eggNOG" id="COG3335">
    <property type="taxonomic scope" value="Bacteria"/>
</dbReference>
<dbReference type="Pfam" id="PF13592">
    <property type="entry name" value="HTH_33"/>
    <property type="match status" value="1"/>
</dbReference>
<proteinExistence type="predicted"/>
<dbReference type="KEGG" id="oac:Oscil6304_5815"/>
<dbReference type="EMBL" id="CP003607">
    <property type="protein sequence ID" value="AFY81819.1"/>
    <property type="molecule type" value="Genomic_DNA"/>
</dbReference>
<dbReference type="InterPro" id="IPR036397">
    <property type="entry name" value="RNaseH_sf"/>
</dbReference>
<dbReference type="PANTHER" id="PTHR46564:SF1">
    <property type="entry name" value="TRANSPOSASE"/>
    <property type="match status" value="1"/>
</dbReference>
<evidence type="ECO:0000259" key="2">
    <source>
        <dbReference type="Pfam" id="PF13592"/>
    </source>
</evidence>
<dbReference type="InterPro" id="IPR025959">
    <property type="entry name" value="Winged_HTH_dom"/>
</dbReference>
<name>K9TDT6_9CYAN</name>
<organism evidence="3 6">
    <name type="scientific">Oscillatoria acuminata PCC 6304</name>
    <dbReference type="NCBI Taxonomy" id="56110"/>
    <lineage>
        <taxon>Bacteria</taxon>
        <taxon>Bacillati</taxon>
        <taxon>Cyanobacteriota</taxon>
        <taxon>Cyanophyceae</taxon>
        <taxon>Oscillatoriophycideae</taxon>
        <taxon>Oscillatoriales</taxon>
        <taxon>Oscillatoriaceae</taxon>
        <taxon>Oscillatoria</taxon>
    </lineage>
</organism>
<dbReference type="OrthoDB" id="5511915at2"/>
<dbReference type="PANTHER" id="PTHR46564">
    <property type="entry name" value="TRANSPOSASE"/>
    <property type="match status" value="1"/>
</dbReference>
<dbReference type="eggNOG" id="COG3415">
    <property type="taxonomic scope" value="Bacteria"/>
</dbReference>
<dbReference type="RefSeq" id="WP_015147345.1">
    <property type="nucleotide sequence ID" value="NC_019693.1"/>
</dbReference>
<gene>
    <name evidence="3" type="ORF">Oscil6304_0966</name>
    <name evidence="4" type="ORF">Oscil6304_2170</name>
    <name evidence="5" type="ORF">Oscil6304_5815</name>
</gene>
<dbReference type="PATRIC" id="fig|56110.3.peg.1163"/>
<dbReference type="InParanoid" id="K9TDT6"/>
<dbReference type="InterPro" id="IPR038717">
    <property type="entry name" value="Tc1-like_DDE_dom"/>
</dbReference>